<name>A0A392TXT6_9FABA</name>
<keyword evidence="2" id="KW-1185">Reference proteome</keyword>
<accession>A0A392TXT6</accession>
<evidence type="ECO:0000313" key="1">
    <source>
        <dbReference type="EMBL" id="MCI65981.1"/>
    </source>
</evidence>
<proteinExistence type="predicted"/>
<reference evidence="1 2" key="1">
    <citation type="journal article" date="2018" name="Front. Plant Sci.">
        <title>Red Clover (Trifolium pratense) and Zigzag Clover (T. medium) - A Picture of Genomic Similarities and Differences.</title>
        <authorList>
            <person name="Dluhosova J."/>
            <person name="Istvanek J."/>
            <person name="Nedelnik J."/>
            <person name="Repkova J."/>
        </authorList>
    </citation>
    <scope>NUCLEOTIDE SEQUENCE [LARGE SCALE GENOMIC DNA]</scope>
    <source>
        <strain evidence="2">cv. 10/8</strain>
        <tissue evidence="1">Leaf</tissue>
    </source>
</reference>
<dbReference type="AlphaFoldDB" id="A0A392TXT6"/>
<evidence type="ECO:0000313" key="2">
    <source>
        <dbReference type="Proteomes" id="UP000265520"/>
    </source>
</evidence>
<feature type="non-terminal residue" evidence="1">
    <location>
        <position position="44"/>
    </location>
</feature>
<protein>
    <submittedName>
        <fullName evidence="1">Disease resistance protein (CC-NBS-LRR class) family protein</fullName>
    </submittedName>
</protein>
<comment type="caution">
    <text evidence="1">The sequence shown here is derived from an EMBL/GenBank/DDBJ whole genome shotgun (WGS) entry which is preliminary data.</text>
</comment>
<organism evidence="1 2">
    <name type="scientific">Trifolium medium</name>
    <dbReference type="NCBI Taxonomy" id="97028"/>
    <lineage>
        <taxon>Eukaryota</taxon>
        <taxon>Viridiplantae</taxon>
        <taxon>Streptophyta</taxon>
        <taxon>Embryophyta</taxon>
        <taxon>Tracheophyta</taxon>
        <taxon>Spermatophyta</taxon>
        <taxon>Magnoliopsida</taxon>
        <taxon>eudicotyledons</taxon>
        <taxon>Gunneridae</taxon>
        <taxon>Pentapetalae</taxon>
        <taxon>rosids</taxon>
        <taxon>fabids</taxon>
        <taxon>Fabales</taxon>
        <taxon>Fabaceae</taxon>
        <taxon>Papilionoideae</taxon>
        <taxon>50 kb inversion clade</taxon>
        <taxon>NPAAA clade</taxon>
        <taxon>Hologalegina</taxon>
        <taxon>IRL clade</taxon>
        <taxon>Trifolieae</taxon>
        <taxon>Trifolium</taxon>
    </lineage>
</organism>
<dbReference type="EMBL" id="LXQA010686270">
    <property type="protein sequence ID" value="MCI65981.1"/>
    <property type="molecule type" value="Genomic_DNA"/>
</dbReference>
<dbReference type="Proteomes" id="UP000265520">
    <property type="component" value="Unassembled WGS sequence"/>
</dbReference>
<sequence length="44" mass="5036">MKVLECINFKVVSSTAATFVPSLERLKLSGCEKFRGWMNIQDEE</sequence>